<dbReference type="EMBL" id="BAABGT010000075">
    <property type="protein sequence ID" value="GAA4553178.1"/>
    <property type="molecule type" value="Genomic_DNA"/>
</dbReference>
<name>A0ABP8RZF6_9PSEU</name>
<accession>A0ABP8RZF6</accession>
<organism evidence="1 2">
    <name type="scientific">Pseudonocardia xishanensis</name>
    <dbReference type="NCBI Taxonomy" id="630995"/>
    <lineage>
        <taxon>Bacteria</taxon>
        <taxon>Bacillati</taxon>
        <taxon>Actinomycetota</taxon>
        <taxon>Actinomycetes</taxon>
        <taxon>Pseudonocardiales</taxon>
        <taxon>Pseudonocardiaceae</taxon>
        <taxon>Pseudonocardia</taxon>
    </lineage>
</organism>
<proteinExistence type="predicted"/>
<protein>
    <submittedName>
        <fullName evidence="1">Uncharacterized protein</fullName>
    </submittedName>
</protein>
<gene>
    <name evidence="1" type="ORF">GCM10023175_48500</name>
</gene>
<sequence length="119" mass="11858">MSGHVVVLGVGAGDPDAAGGADLLAAADHVFVVPQVESEVLFYAEAWRVEAVEPAGAVQAVSAVLALEGPCTVAVAVAGDPTADPAWRAVVDGLRVAVDAEVSAVPGVAVVPPRLSPLW</sequence>
<dbReference type="RefSeq" id="WP_345422923.1">
    <property type="nucleotide sequence ID" value="NZ_BAABGT010000075.1"/>
</dbReference>
<reference evidence="2" key="1">
    <citation type="journal article" date="2019" name="Int. J. Syst. Evol. Microbiol.">
        <title>The Global Catalogue of Microorganisms (GCM) 10K type strain sequencing project: providing services to taxonomists for standard genome sequencing and annotation.</title>
        <authorList>
            <consortium name="The Broad Institute Genomics Platform"/>
            <consortium name="The Broad Institute Genome Sequencing Center for Infectious Disease"/>
            <person name="Wu L."/>
            <person name="Ma J."/>
        </authorList>
    </citation>
    <scope>NUCLEOTIDE SEQUENCE [LARGE SCALE GENOMIC DNA]</scope>
    <source>
        <strain evidence="2">JCM 17906</strain>
    </source>
</reference>
<dbReference type="Gene3D" id="3.40.1010.10">
    <property type="entry name" value="Cobalt-precorrin-4 Transmethylase, Domain 1"/>
    <property type="match status" value="1"/>
</dbReference>
<dbReference type="Proteomes" id="UP001501598">
    <property type="component" value="Unassembled WGS sequence"/>
</dbReference>
<keyword evidence="2" id="KW-1185">Reference proteome</keyword>
<evidence type="ECO:0000313" key="1">
    <source>
        <dbReference type="EMBL" id="GAA4553178.1"/>
    </source>
</evidence>
<evidence type="ECO:0000313" key="2">
    <source>
        <dbReference type="Proteomes" id="UP001501598"/>
    </source>
</evidence>
<dbReference type="InterPro" id="IPR014777">
    <property type="entry name" value="4pyrrole_Mease_sub1"/>
</dbReference>
<comment type="caution">
    <text evidence="1">The sequence shown here is derived from an EMBL/GenBank/DDBJ whole genome shotgun (WGS) entry which is preliminary data.</text>
</comment>